<gene>
    <name evidence="4" type="ORF">LG368_06785</name>
</gene>
<name>A0A9X1LEQ6_9GAMM</name>
<sequence length="238" mass="26696">MKQMKKVATLGVACLASLAMPTVAATFEVPRSFEIMYVDLESARQFGNDFKVEVDAGGHQIVVRFNKLLRSGDDTLSFQSEPVVLDLEFDDNTALTLKAPYISTERQAEANEEAPEFTIVDKVTGKEAAYQQNLLATQSGFQNTRDYLEEVSRLTETPETAGPGPVPAPAVTTNDLALDMLKFWFNRSDSATRKALSVWMIDERETSSVYNIQLEMGQFWFKKASTQDRKAFRAWVIE</sequence>
<proteinExistence type="inferred from homology"/>
<evidence type="ECO:0000256" key="3">
    <source>
        <dbReference type="SAM" id="SignalP"/>
    </source>
</evidence>
<dbReference type="EMBL" id="JAJATW010000008">
    <property type="protein sequence ID" value="MCB5161605.1"/>
    <property type="molecule type" value="Genomic_DNA"/>
</dbReference>
<dbReference type="PANTHER" id="PTHR38108:SF1">
    <property type="entry name" value="UPF0319 PROTEIN YCCT"/>
    <property type="match status" value="1"/>
</dbReference>
<reference evidence="4" key="1">
    <citation type="submission" date="2021-10" db="EMBL/GenBank/DDBJ databases">
        <title>Marinomonas pontica sp. nov., isolated from the Black Sea.</title>
        <authorList>
            <person name="Zhao L.-H."/>
            <person name="Xue J.-H."/>
        </authorList>
    </citation>
    <scope>NUCLEOTIDE SEQUENCE</scope>
    <source>
        <strain evidence="4">E8</strain>
    </source>
</reference>
<dbReference type="InterPro" id="IPR018635">
    <property type="entry name" value="UPF0319"/>
</dbReference>
<dbReference type="AlphaFoldDB" id="A0A9X1LEQ6"/>
<dbReference type="PANTHER" id="PTHR38108">
    <property type="entry name" value="UPF0319 PROTEIN YCCT"/>
    <property type="match status" value="1"/>
</dbReference>
<comment type="caution">
    <text evidence="4">The sequence shown here is derived from an EMBL/GenBank/DDBJ whole genome shotgun (WGS) entry which is preliminary data.</text>
</comment>
<evidence type="ECO:0000313" key="4">
    <source>
        <dbReference type="EMBL" id="MCB5161605.1"/>
    </source>
</evidence>
<dbReference type="RefSeq" id="WP_226753980.1">
    <property type="nucleotide sequence ID" value="NZ_JAJATW010000008.1"/>
</dbReference>
<dbReference type="Proteomes" id="UP001139095">
    <property type="component" value="Unassembled WGS sequence"/>
</dbReference>
<organism evidence="4 5">
    <name type="scientific">Marinomonas algarum</name>
    <dbReference type="NCBI Taxonomy" id="2883105"/>
    <lineage>
        <taxon>Bacteria</taxon>
        <taxon>Pseudomonadati</taxon>
        <taxon>Pseudomonadota</taxon>
        <taxon>Gammaproteobacteria</taxon>
        <taxon>Oceanospirillales</taxon>
        <taxon>Oceanospirillaceae</taxon>
        <taxon>Marinomonas</taxon>
    </lineage>
</organism>
<evidence type="ECO:0000256" key="2">
    <source>
        <dbReference type="ARBA" id="ARBA00022729"/>
    </source>
</evidence>
<keyword evidence="5" id="KW-1185">Reference proteome</keyword>
<dbReference type="Pfam" id="PF09829">
    <property type="entry name" value="DUF2057"/>
    <property type="match status" value="1"/>
</dbReference>
<feature type="chain" id="PRO_5040736192" evidence="3">
    <location>
        <begin position="25"/>
        <end position="238"/>
    </location>
</feature>
<evidence type="ECO:0000256" key="1">
    <source>
        <dbReference type="ARBA" id="ARBA00008490"/>
    </source>
</evidence>
<protein>
    <submittedName>
        <fullName evidence="4">DUF2057 domain-containing protein</fullName>
    </submittedName>
</protein>
<keyword evidence="2 3" id="KW-0732">Signal</keyword>
<evidence type="ECO:0000313" key="5">
    <source>
        <dbReference type="Proteomes" id="UP001139095"/>
    </source>
</evidence>
<feature type="signal peptide" evidence="3">
    <location>
        <begin position="1"/>
        <end position="24"/>
    </location>
</feature>
<comment type="similarity">
    <text evidence="1">Belongs to the UPF0319 family.</text>
</comment>
<accession>A0A9X1LEQ6</accession>